<protein>
    <submittedName>
        <fullName evidence="1">Uncharacterized protein</fullName>
    </submittedName>
</protein>
<name>A0A1A7Z627_9TELE</name>
<feature type="non-terminal residue" evidence="1">
    <location>
        <position position="1"/>
    </location>
</feature>
<dbReference type="AlphaFoldDB" id="A0A1A7Z627"/>
<evidence type="ECO:0000313" key="1">
    <source>
        <dbReference type="EMBL" id="SBP38267.1"/>
    </source>
</evidence>
<reference evidence="1" key="2">
    <citation type="submission" date="2016-06" db="EMBL/GenBank/DDBJ databases">
        <title>The genome of a short-lived fish provides insights into sex chromosome evolution and the genetic control of aging.</title>
        <authorList>
            <person name="Reichwald K."/>
            <person name="Felder M."/>
            <person name="Petzold A."/>
            <person name="Koch P."/>
            <person name="Groth M."/>
            <person name="Platzer M."/>
        </authorList>
    </citation>
    <scope>NUCLEOTIDE SEQUENCE</scope>
    <source>
        <tissue evidence="1">Brain</tissue>
    </source>
</reference>
<dbReference type="EMBL" id="HADX01016035">
    <property type="protein sequence ID" value="SBP38267.1"/>
    <property type="molecule type" value="Transcribed_RNA"/>
</dbReference>
<organism evidence="1">
    <name type="scientific">Iconisemion striatum</name>
    <dbReference type="NCBI Taxonomy" id="60296"/>
    <lineage>
        <taxon>Eukaryota</taxon>
        <taxon>Metazoa</taxon>
        <taxon>Chordata</taxon>
        <taxon>Craniata</taxon>
        <taxon>Vertebrata</taxon>
        <taxon>Euteleostomi</taxon>
        <taxon>Actinopterygii</taxon>
        <taxon>Neopterygii</taxon>
        <taxon>Teleostei</taxon>
        <taxon>Neoteleostei</taxon>
        <taxon>Acanthomorphata</taxon>
        <taxon>Ovalentaria</taxon>
        <taxon>Atherinomorphae</taxon>
        <taxon>Cyprinodontiformes</taxon>
        <taxon>Nothobranchiidae</taxon>
        <taxon>Iconisemion</taxon>
    </lineage>
</organism>
<reference evidence="1" key="1">
    <citation type="submission" date="2016-05" db="EMBL/GenBank/DDBJ databases">
        <authorList>
            <person name="Lavstsen T."/>
            <person name="Jespersen J.S."/>
        </authorList>
    </citation>
    <scope>NUCLEOTIDE SEQUENCE</scope>
    <source>
        <tissue evidence="1">Brain</tissue>
    </source>
</reference>
<sequence>KASYRIVVERLVFWCSHNNLGLNILDFRKNTAPLTPITLSHTPISMVDSYRFLGTHMSLPG</sequence>
<gene>
    <name evidence="1" type="primary">Nfu_g_1_025474</name>
</gene>
<accession>A0A1A7Z627</accession>
<feature type="non-terminal residue" evidence="1">
    <location>
        <position position="61"/>
    </location>
</feature>
<proteinExistence type="predicted"/>